<dbReference type="InterPro" id="IPR001830">
    <property type="entry name" value="Glyco_trans_20"/>
</dbReference>
<name>A0A852QSR4_9MICO</name>
<dbReference type="GO" id="GO:0004805">
    <property type="term" value="F:trehalose-phosphatase activity"/>
    <property type="evidence" value="ECO:0007669"/>
    <property type="project" value="UniProtKB-EC"/>
</dbReference>
<proteinExistence type="inferred from homology"/>
<keyword evidence="3" id="KW-0378">Hydrolase</keyword>
<dbReference type="Gene3D" id="3.40.50.1000">
    <property type="entry name" value="HAD superfamily/HAD-like"/>
    <property type="match status" value="1"/>
</dbReference>
<organism evidence="3 4">
    <name type="scientific">Leucobacter aridicollis</name>
    <dbReference type="NCBI Taxonomy" id="283878"/>
    <lineage>
        <taxon>Bacteria</taxon>
        <taxon>Bacillati</taxon>
        <taxon>Actinomycetota</taxon>
        <taxon>Actinomycetes</taxon>
        <taxon>Micrococcales</taxon>
        <taxon>Microbacteriaceae</taxon>
        <taxon>Leucobacter</taxon>
    </lineage>
</organism>
<keyword evidence="4" id="KW-1185">Reference proteome</keyword>
<evidence type="ECO:0000313" key="4">
    <source>
        <dbReference type="Proteomes" id="UP000586095"/>
    </source>
</evidence>
<sequence length="746" mass="81162">MVSNRLPVDCVEAADGTKTWRTSPGGLVTAVEPIVEQLGCVWVGWEGSASTGGEPFEVGSMRLIPVELSAREVDLYYEGFSNATLWPLYHDVIAPPEYHRDWWDSYVTVNERFAAQVAEVAATGAIVWVHDYQLQLVPAMLRKLRPDLTIAFFLHIPFPPRGLFAQLPWRREIIEGLLGADVLGFQRAADAETFRLTAEALTGCPVLGNHIALPARDSSPARAVLAQEFPISIDAEAFARTASEPEMQRRAREIRAELGNPAVVMLGVDRLDYTKGILHRFKAFSELLTDDELDPTDTVLVQVASPSRERVGAYMQLRDEVETAVGRINGEHGSVAHTPLVYLHQSFDREEMAALYLAADVLLVTPLRDGMNLVAKEYVACRTTDDGVLVLSEFAGAAEELGEATLVNPHDIEGLKSAIVRATTMPIAEQHRRMRAMRATVRSNDVANWARSYLGAVSGAADAREAGRPAPTAAATIGEAYIPRKLEERLRRLAAAPQLIVATDFDGTLAPLVARPADARALPRAIRSLDILRDAAGVQVALLTGRSLEALHATGLDSAGWMVSGSHGLELNETAQQLIGESAPQKFMTPERQELLESFTRRVWRVFKGEPGVRLEYKPYGIAVHTREVPDNAHAEELLAAARELGSRAGLIPLRGKQVCEFSVLSSDKGVTLRRIMERFPDAATVFLGDDVTDETAFAVLRQGDLGIKVGDGATRAHERVGTPESAAAVLALLAELRTGVVVGSA</sequence>
<accession>A0A852QSR4</accession>
<protein>
    <submittedName>
        <fullName evidence="3">Trehalose 6-phosphate synthase/phosphatase</fullName>
        <ecNumber evidence="3">2.4.1.15</ecNumber>
        <ecNumber evidence="3">3.1.3.12</ecNumber>
    </submittedName>
</protein>
<evidence type="ECO:0000256" key="2">
    <source>
        <dbReference type="ARBA" id="ARBA00008799"/>
    </source>
</evidence>
<dbReference type="RefSeq" id="WP_237463778.1">
    <property type="nucleotide sequence ID" value="NZ_BAAALZ010000004.1"/>
</dbReference>
<dbReference type="InterPro" id="IPR036412">
    <property type="entry name" value="HAD-like_sf"/>
</dbReference>
<reference evidence="3 4" key="1">
    <citation type="submission" date="2020-07" db="EMBL/GenBank/DDBJ databases">
        <title>Sequencing the genomes of 1000 actinobacteria strains.</title>
        <authorList>
            <person name="Klenk H.-P."/>
        </authorList>
    </citation>
    <scope>NUCLEOTIDE SEQUENCE [LARGE SCALE GENOMIC DNA]</scope>
    <source>
        <strain evidence="3 4">DSM 17380</strain>
    </source>
</reference>
<dbReference type="Gene3D" id="3.40.50.2000">
    <property type="entry name" value="Glycogen Phosphorylase B"/>
    <property type="match status" value="2"/>
</dbReference>
<comment type="caution">
    <text evidence="3">The sequence shown here is derived from an EMBL/GenBank/DDBJ whole genome shotgun (WGS) entry which is preliminary data.</text>
</comment>
<comment type="similarity">
    <text evidence="1">In the C-terminal section; belongs to the trehalose phosphatase family.</text>
</comment>
<keyword evidence="3" id="KW-0808">Transferase</keyword>
<dbReference type="GO" id="GO:0003825">
    <property type="term" value="F:alpha,alpha-trehalose-phosphate synthase (UDP-forming) activity"/>
    <property type="evidence" value="ECO:0007669"/>
    <property type="project" value="UniProtKB-EC"/>
</dbReference>
<dbReference type="PANTHER" id="PTHR10788:SF106">
    <property type="entry name" value="BCDNA.GH08860"/>
    <property type="match status" value="1"/>
</dbReference>
<comment type="similarity">
    <text evidence="2">Belongs to the glycosyltransferase 20 family.</text>
</comment>
<dbReference type="GO" id="GO:0005992">
    <property type="term" value="P:trehalose biosynthetic process"/>
    <property type="evidence" value="ECO:0007669"/>
    <property type="project" value="InterPro"/>
</dbReference>
<evidence type="ECO:0000313" key="3">
    <source>
        <dbReference type="EMBL" id="NYD25223.1"/>
    </source>
</evidence>
<dbReference type="Gene3D" id="3.30.70.1020">
    <property type="entry name" value="Trehalose-6-phosphate phosphatase related protein, domain 2"/>
    <property type="match status" value="1"/>
</dbReference>
<dbReference type="Pfam" id="PF02358">
    <property type="entry name" value="Trehalose_PPase"/>
    <property type="match status" value="1"/>
</dbReference>
<dbReference type="NCBIfam" id="NF011071">
    <property type="entry name" value="PRK14501.1"/>
    <property type="match status" value="1"/>
</dbReference>
<dbReference type="InterPro" id="IPR003337">
    <property type="entry name" value="Trehalose_PPase"/>
</dbReference>
<dbReference type="SUPFAM" id="SSF53756">
    <property type="entry name" value="UDP-Glycosyltransferase/glycogen phosphorylase"/>
    <property type="match status" value="1"/>
</dbReference>
<dbReference type="NCBIfam" id="TIGR01484">
    <property type="entry name" value="HAD-SF-IIB"/>
    <property type="match status" value="1"/>
</dbReference>
<dbReference type="EMBL" id="JACCBD010000001">
    <property type="protein sequence ID" value="NYD25223.1"/>
    <property type="molecule type" value="Genomic_DNA"/>
</dbReference>
<evidence type="ECO:0000256" key="1">
    <source>
        <dbReference type="ARBA" id="ARBA00006330"/>
    </source>
</evidence>
<dbReference type="AlphaFoldDB" id="A0A852QSR4"/>
<gene>
    <name evidence="3" type="ORF">BJ960_000026</name>
</gene>
<dbReference type="SUPFAM" id="SSF56784">
    <property type="entry name" value="HAD-like"/>
    <property type="match status" value="1"/>
</dbReference>
<dbReference type="InterPro" id="IPR023214">
    <property type="entry name" value="HAD_sf"/>
</dbReference>
<dbReference type="Proteomes" id="UP000586095">
    <property type="component" value="Unassembled WGS sequence"/>
</dbReference>
<dbReference type="EC" id="2.4.1.15" evidence="3"/>
<keyword evidence="3" id="KW-0328">Glycosyltransferase</keyword>
<dbReference type="Pfam" id="PF00982">
    <property type="entry name" value="Glyco_transf_20"/>
    <property type="match status" value="1"/>
</dbReference>
<dbReference type="NCBIfam" id="TIGR00685">
    <property type="entry name" value="T6PP"/>
    <property type="match status" value="1"/>
</dbReference>
<dbReference type="InterPro" id="IPR006379">
    <property type="entry name" value="HAD-SF_hydro_IIB"/>
</dbReference>
<dbReference type="PANTHER" id="PTHR10788">
    <property type="entry name" value="TREHALOSE-6-PHOSPHATE SYNTHASE"/>
    <property type="match status" value="1"/>
</dbReference>
<dbReference type="CDD" id="cd03788">
    <property type="entry name" value="GT20_TPS"/>
    <property type="match status" value="1"/>
</dbReference>
<dbReference type="EC" id="3.1.3.12" evidence="3"/>